<dbReference type="VEuPathDB" id="VectorBase:BGLAX_034593"/>
<dbReference type="Proteomes" id="UP000076420">
    <property type="component" value="Unassembled WGS sequence"/>
</dbReference>
<name>A0A2C9LDX5_BIOGL</name>
<protein>
    <submittedName>
        <fullName evidence="1">Uncharacterized protein</fullName>
    </submittedName>
</protein>
<organism evidence="1 2">
    <name type="scientific">Biomphalaria glabrata</name>
    <name type="common">Bloodfluke planorb</name>
    <name type="synonym">Freshwater snail</name>
    <dbReference type="NCBI Taxonomy" id="6526"/>
    <lineage>
        <taxon>Eukaryota</taxon>
        <taxon>Metazoa</taxon>
        <taxon>Spiralia</taxon>
        <taxon>Lophotrochozoa</taxon>
        <taxon>Mollusca</taxon>
        <taxon>Gastropoda</taxon>
        <taxon>Heterobranchia</taxon>
        <taxon>Euthyneura</taxon>
        <taxon>Panpulmonata</taxon>
        <taxon>Hygrophila</taxon>
        <taxon>Lymnaeoidea</taxon>
        <taxon>Planorbidae</taxon>
        <taxon>Biomphalaria</taxon>
    </lineage>
</organism>
<evidence type="ECO:0000313" key="2">
    <source>
        <dbReference type="Proteomes" id="UP000076420"/>
    </source>
</evidence>
<dbReference type="KEGG" id="bgt:106053179"/>
<evidence type="ECO:0000313" key="1">
    <source>
        <dbReference type="EnsemblMetazoa" id="BGLB030092-PA"/>
    </source>
</evidence>
<reference evidence="1" key="1">
    <citation type="submission" date="2020-05" db="UniProtKB">
        <authorList>
            <consortium name="EnsemblMetazoa"/>
        </authorList>
    </citation>
    <scope>IDENTIFICATION</scope>
    <source>
        <strain evidence="1">BB02</strain>
    </source>
</reference>
<accession>A0A2C9LDX5</accession>
<dbReference type="VEuPathDB" id="VectorBase:BGLB030092"/>
<dbReference type="RefSeq" id="XP_013064125.2">
    <property type="nucleotide sequence ID" value="XM_013208671.2"/>
</dbReference>
<sequence>MTLCLFYNDNIDVMLAHVQNISIDMDWEVDPRSDKYLLLQFLFHDVQETFAGNHAIEIITVTKRTHKSQSLNRILEVYILKDVLFCDKNSNHSEFYVSKSDIFVTEICLMGFYKDIKTATIKRIDNTKRSLYLKENIQSLYVKYISTDRYILQIKIENILMSQDFEIELKTFSFLVFIYRFKVILKGHLELCKHESNESVFSSHLLGDQVIHVCFLTNYTMDDMDHCFINNKRYPMNEFAYERDISVSVDQIKRNHQYFLQIYLHNVSIFDQIYALKLTPIYYHSLVYSFYTQIKQEKDLELVNCDGRSMKVVYYTSLLENLTVCAKILLSGEKYSCIKSADYELIGNEGHDNHEFNNIFIKFGSGQITVDIINVTEYNFGRYDFRLHMCGNYFEKYTFYLVYNEELPSSVCKNGTVNFSLQTQPEEEVSLCFKSFGGIDRSILINNRSVPITSPMSRHRNVESNGFTVFSRWIKKWRTHYIQIYLPTANLNYVHIEQTSSNRVLVYKLIPVINEYTEYNITREGKHTMI</sequence>
<proteinExistence type="predicted"/>
<dbReference type="AlphaFoldDB" id="A0A2C9LDX5"/>
<dbReference type="OrthoDB" id="10296428at2759"/>
<dbReference type="EnsemblMetazoa" id="BGLB030092-RA">
    <property type="protein sequence ID" value="BGLB030092-PA"/>
    <property type="gene ID" value="BGLB030092"/>
</dbReference>
<gene>
    <name evidence="1" type="primary">106053179</name>
</gene>